<dbReference type="SUPFAM" id="SSF50341">
    <property type="entry name" value="CheW-like"/>
    <property type="match status" value="1"/>
</dbReference>
<evidence type="ECO:0000259" key="13">
    <source>
        <dbReference type="PROSITE" id="PS50109"/>
    </source>
</evidence>
<evidence type="ECO:0000256" key="3">
    <source>
        <dbReference type="ARBA" id="ARBA00021495"/>
    </source>
</evidence>
<keyword evidence="8" id="KW-0418">Kinase</keyword>
<dbReference type="SMART" id="SM00073">
    <property type="entry name" value="HPT"/>
    <property type="match status" value="1"/>
</dbReference>
<dbReference type="InterPro" id="IPR003594">
    <property type="entry name" value="HATPase_dom"/>
</dbReference>
<evidence type="ECO:0000256" key="11">
    <source>
        <dbReference type="ARBA" id="ARBA00035100"/>
    </source>
</evidence>
<comment type="catalytic activity">
    <reaction evidence="1">
        <text>ATP + protein L-histidine = ADP + protein N-phospho-L-histidine.</text>
        <dbReference type="EC" id="2.7.13.3"/>
    </reaction>
</comment>
<dbReference type="InterPro" id="IPR002545">
    <property type="entry name" value="CheW-lke_dom"/>
</dbReference>
<dbReference type="InterPro" id="IPR004358">
    <property type="entry name" value="Sig_transdc_His_kin-like_C"/>
</dbReference>
<proteinExistence type="predicted"/>
<reference evidence="16 17" key="1">
    <citation type="journal article" date="2018" name="Infect. Genet. Evol.">
        <title>Genome-wide analysis of Borrelia turcica and 'Candidatus Borrelia tachyglossi' shows relapsing fever-like genomes with unique genomic links to Lyme disease Borrelia.</title>
        <authorList>
            <person name="Gofton A.W."/>
            <person name="Margos G."/>
            <person name="Fingerle V."/>
            <person name="Hepner S."/>
            <person name="Loh S.M."/>
            <person name="Ryan U."/>
            <person name="Irwin P."/>
            <person name="Oskam C.L."/>
        </authorList>
    </citation>
    <scope>NUCLEOTIDE SEQUENCE [LARGE SCALE GENOMIC DNA]</scope>
    <source>
        <strain evidence="16 17">IST7</strain>
    </source>
</reference>
<dbReference type="CDD" id="cd00088">
    <property type="entry name" value="HPT"/>
    <property type="match status" value="1"/>
</dbReference>
<dbReference type="SUPFAM" id="SSF55874">
    <property type="entry name" value="ATPase domain of HSP90 chaperone/DNA topoisomerase II/histidine kinase"/>
    <property type="match status" value="1"/>
</dbReference>
<protein>
    <recommendedName>
        <fullName evidence="3">Chemotaxis protein CheA</fullName>
        <ecNumber evidence="2">2.7.13.3</ecNumber>
    </recommendedName>
</protein>
<dbReference type="InterPro" id="IPR051315">
    <property type="entry name" value="Bact_Chemotaxis_CheA"/>
</dbReference>
<dbReference type="PANTHER" id="PTHR43395">
    <property type="entry name" value="SENSOR HISTIDINE KINASE CHEA"/>
    <property type="match status" value="1"/>
</dbReference>
<dbReference type="FunFam" id="2.30.30.40:FF:000048">
    <property type="entry name" value="Chemotaxis protein CheA, putative"/>
    <property type="match status" value="1"/>
</dbReference>
<dbReference type="SMART" id="SM00260">
    <property type="entry name" value="CheW"/>
    <property type="match status" value="1"/>
</dbReference>
<evidence type="ECO:0000259" key="15">
    <source>
        <dbReference type="PROSITE" id="PS50894"/>
    </source>
</evidence>
<accession>A0A386PNG6</accession>
<dbReference type="InterPro" id="IPR036061">
    <property type="entry name" value="CheW-like_dom_sf"/>
</dbReference>
<evidence type="ECO:0000256" key="6">
    <source>
        <dbReference type="ARBA" id="ARBA00022679"/>
    </source>
</evidence>
<dbReference type="SMART" id="SM00387">
    <property type="entry name" value="HATPase_c"/>
    <property type="match status" value="1"/>
</dbReference>
<dbReference type="EC" id="2.7.13.3" evidence="2"/>
<dbReference type="SUPFAM" id="SSF47226">
    <property type="entry name" value="Histidine-containing phosphotransfer domain, HPT domain"/>
    <property type="match status" value="1"/>
</dbReference>
<dbReference type="GO" id="GO:0000155">
    <property type="term" value="F:phosphorelay sensor kinase activity"/>
    <property type="evidence" value="ECO:0007669"/>
    <property type="project" value="InterPro"/>
</dbReference>
<feature type="domain" description="Histidine kinase" evidence="13">
    <location>
        <begin position="348"/>
        <end position="587"/>
    </location>
</feature>
<evidence type="ECO:0000256" key="12">
    <source>
        <dbReference type="PROSITE-ProRule" id="PRU00110"/>
    </source>
</evidence>
<dbReference type="Pfam" id="PF02518">
    <property type="entry name" value="HATPase_c"/>
    <property type="match status" value="1"/>
</dbReference>
<dbReference type="InterPro" id="IPR036097">
    <property type="entry name" value="HisK_dim/P_sf"/>
</dbReference>
<dbReference type="Gene3D" id="1.10.287.560">
    <property type="entry name" value="Histidine kinase CheA-like, homodimeric domain"/>
    <property type="match status" value="1"/>
</dbReference>
<dbReference type="SUPFAM" id="SSF47384">
    <property type="entry name" value="Homodimeric domain of signal transducing histidine kinase"/>
    <property type="match status" value="1"/>
</dbReference>
<evidence type="ECO:0000256" key="2">
    <source>
        <dbReference type="ARBA" id="ARBA00012438"/>
    </source>
</evidence>
<evidence type="ECO:0000313" key="17">
    <source>
        <dbReference type="Proteomes" id="UP000275571"/>
    </source>
</evidence>
<dbReference type="Proteomes" id="UP000275571">
    <property type="component" value="Chromosome"/>
</dbReference>
<evidence type="ECO:0000313" key="16">
    <source>
        <dbReference type="EMBL" id="AYE36427.1"/>
    </source>
</evidence>
<dbReference type="GO" id="GO:0005524">
    <property type="term" value="F:ATP binding"/>
    <property type="evidence" value="ECO:0007669"/>
    <property type="project" value="UniProtKB-KW"/>
</dbReference>
<evidence type="ECO:0000256" key="4">
    <source>
        <dbReference type="ARBA" id="ARBA00022500"/>
    </source>
</evidence>
<keyword evidence="6" id="KW-0808">Transferase</keyword>
<gene>
    <name evidence="16" type="ORF">DB313_02965</name>
</gene>
<feature type="domain" description="CheW-like" evidence="14">
    <location>
        <begin position="589"/>
        <end position="723"/>
    </location>
</feature>
<keyword evidence="7" id="KW-0547">Nucleotide-binding</keyword>
<keyword evidence="10" id="KW-0902">Two-component regulatory system</keyword>
<dbReference type="InterPro" id="IPR005467">
    <property type="entry name" value="His_kinase_dom"/>
</dbReference>
<comment type="function">
    <text evidence="11">Involved in the transmission of sensory signals from the chemoreceptors to the flagellar motors. CheA is autophosphorylated; it can transfer its phosphate group to either CheB or CheY.</text>
</comment>
<dbReference type="InterPro" id="IPR036890">
    <property type="entry name" value="HATPase_C_sf"/>
</dbReference>
<dbReference type="InterPro" id="IPR037006">
    <property type="entry name" value="CheA-like_homodim_sf"/>
</dbReference>
<evidence type="ECO:0000256" key="1">
    <source>
        <dbReference type="ARBA" id="ARBA00000085"/>
    </source>
</evidence>
<keyword evidence="9" id="KW-0067">ATP-binding</keyword>
<dbReference type="Gene3D" id="3.30.565.10">
    <property type="entry name" value="Histidine kinase-like ATPase, C-terminal domain"/>
    <property type="match status" value="1"/>
</dbReference>
<evidence type="ECO:0000256" key="10">
    <source>
        <dbReference type="ARBA" id="ARBA00023012"/>
    </source>
</evidence>
<dbReference type="PRINTS" id="PR00344">
    <property type="entry name" value="BCTRLSENSOR"/>
</dbReference>
<dbReference type="PANTHER" id="PTHR43395:SF10">
    <property type="entry name" value="CHEMOTAXIS PROTEIN CHEA"/>
    <property type="match status" value="1"/>
</dbReference>
<dbReference type="Gene3D" id="2.30.30.40">
    <property type="entry name" value="SH3 Domains"/>
    <property type="match status" value="1"/>
</dbReference>
<dbReference type="GO" id="GO:0005737">
    <property type="term" value="C:cytoplasm"/>
    <property type="evidence" value="ECO:0007669"/>
    <property type="project" value="InterPro"/>
</dbReference>
<keyword evidence="5 12" id="KW-0597">Phosphoprotein</keyword>
<dbReference type="CDD" id="cd16916">
    <property type="entry name" value="HATPase_CheA-like"/>
    <property type="match status" value="1"/>
</dbReference>
<dbReference type="PROSITE" id="PS50851">
    <property type="entry name" value="CHEW"/>
    <property type="match status" value="1"/>
</dbReference>
<evidence type="ECO:0000259" key="14">
    <source>
        <dbReference type="PROSITE" id="PS50851"/>
    </source>
</evidence>
<dbReference type="OrthoDB" id="9803176at2"/>
<name>A0A386PNG6_9SPIR</name>
<feature type="domain" description="HPt" evidence="15">
    <location>
        <begin position="3"/>
        <end position="106"/>
    </location>
</feature>
<dbReference type="AlphaFoldDB" id="A0A386PNG6"/>
<dbReference type="SMART" id="SM01231">
    <property type="entry name" value="H-kinase_dim"/>
    <property type="match status" value="1"/>
</dbReference>
<dbReference type="PROSITE" id="PS50109">
    <property type="entry name" value="HIS_KIN"/>
    <property type="match status" value="1"/>
</dbReference>
<dbReference type="InterPro" id="IPR008207">
    <property type="entry name" value="Sig_transdc_His_kin_Hpt_dom"/>
</dbReference>
<dbReference type="InterPro" id="IPR004105">
    <property type="entry name" value="CheA-like_dim"/>
</dbReference>
<evidence type="ECO:0000256" key="5">
    <source>
        <dbReference type="ARBA" id="ARBA00022553"/>
    </source>
</evidence>
<dbReference type="GO" id="GO:0006935">
    <property type="term" value="P:chemotaxis"/>
    <property type="evidence" value="ECO:0007669"/>
    <property type="project" value="UniProtKB-KW"/>
</dbReference>
<keyword evidence="4" id="KW-0145">Chemotaxis</keyword>
<keyword evidence="17" id="KW-1185">Reference proteome</keyword>
<dbReference type="Pfam" id="PF01584">
    <property type="entry name" value="CheW"/>
    <property type="match status" value="1"/>
</dbReference>
<dbReference type="InterPro" id="IPR036641">
    <property type="entry name" value="HPT_dom_sf"/>
</dbReference>
<dbReference type="PROSITE" id="PS50894">
    <property type="entry name" value="HPT"/>
    <property type="match status" value="1"/>
</dbReference>
<evidence type="ECO:0000256" key="8">
    <source>
        <dbReference type="ARBA" id="ARBA00022777"/>
    </source>
</evidence>
<feature type="modified residue" description="Phosphohistidine" evidence="12">
    <location>
        <position position="49"/>
    </location>
</feature>
<dbReference type="FunFam" id="3.30.565.10:FF:000016">
    <property type="entry name" value="Chemotaxis protein CheA, putative"/>
    <property type="match status" value="1"/>
</dbReference>
<evidence type="ECO:0000256" key="7">
    <source>
        <dbReference type="ARBA" id="ARBA00022741"/>
    </source>
</evidence>
<sequence>MNSRDMIDKFKDSFKEESIENISDIEQALLNIEFESGQEVINSIFRNFHTIKGSAGMFGFNFTASLVHEIETVLDPIKEGSDEFSQVTVDSTLMAVDFIRELIEGDEDIDEVEFKTREKELIETIKKGMGLSVDFELSNGLESNSNGEARIDSSSSLELGEAVSDSSLEDGFEDEALNIATKIYKILFLPARGVLFHGHKPINLLKKILDLGNGQIKARVRDIPDLELISPDNVYVKWEIKLETEESKSAIEDVFVFLNEQSKVIVEEVDEFYEIPEDELDLLLDNTDEIKEEKMLNEISSVKQKVVSKPRGIEHKTAPRGDGGSFNFNDATAKSKVNIASIKVDSKKLDHLVNLVGELVTIQSKLAKESENRNSNVLNSISAEFSLLINELRDYTTGLRTVPIEILFVKFQRIVKDLSAQLGKSILYQTQGGDTVLDKSIIEKLNEPLVHLIRNSIDHGIESTNERVEAGKDPKGVIKLSAHQSGDSVIVVIEDDGRGLDRRKIIKKAIEKNIISEAVSKTLSEIDVYNLIFEPGFSTASVVTSISGRGVGMDVVRKQVESLRGNVILESELGKYTRTKLVFPLTLAIIEGWLVRVKEEHFIVPLSSVESCLEADKLMSKKCGLESNNNVMNYRGSMISYIRLREFFEISNEKSYSEHVVVVNTNSGKIGIVVDQVLGQHQTVIKALGKVYSRVEGVSGATILGDGSLALVIDIDTITKIIK</sequence>
<organism evidence="16 17">
    <name type="scientific">Borrelia turcica IST7</name>
    <dbReference type="NCBI Taxonomy" id="1104446"/>
    <lineage>
        <taxon>Bacteria</taxon>
        <taxon>Pseudomonadati</taxon>
        <taxon>Spirochaetota</taxon>
        <taxon>Spirochaetia</taxon>
        <taxon>Spirochaetales</taxon>
        <taxon>Borreliaceae</taxon>
        <taxon>Borrelia</taxon>
    </lineage>
</organism>
<evidence type="ECO:0000256" key="9">
    <source>
        <dbReference type="ARBA" id="ARBA00022840"/>
    </source>
</evidence>
<dbReference type="EMBL" id="CP028884">
    <property type="protein sequence ID" value="AYE36427.1"/>
    <property type="molecule type" value="Genomic_DNA"/>
</dbReference>
<dbReference type="CDD" id="cd00731">
    <property type="entry name" value="CheA_reg"/>
    <property type="match status" value="1"/>
</dbReference>
<dbReference type="Gene3D" id="1.20.120.160">
    <property type="entry name" value="HPT domain"/>
    <property type="match status" value="1"/>
</dbReference>
<dbReference type="KEGG" id="btur:DB313_02965"/>
<dbReference type="Pfam" id="PF02895">
    <property type="entry name" value="H-kinase_dim"/>
    <property type="match status" value="1"/>
</dbReference>
<dbReference type="Pfam" id="PF01627">
    <property type="entry name" value="Hpt"/>
    <property type="match status" value="1"/>
</dbReference>